<dbReference type="GO" id="GO:0008081">
    <property type="term" value="F:phosphoric diester hydrolase activity"/>
    <property type="evidence" value="ECO:0007669"/>
    <property type="project" value="UniProtKB-ARBA"/>
</dbReference>
<dbReference type="CDD" id="cd00077">
    <property type="entry name" value="HDc"/>
    <property type="match status" value="1"/>
</dbReference>
<dbReference type="EMBL" id="CP157948">
    <property type="protein sequence ID" value="XBS88782.1"/>
    <property type="molecule type" value="Genomic_DNA"/>
</dbReference>
<dbReference type="RefSeq" id="WP_350015547.1">
    <property type="nucleotide sequence ID" value="NZ_CP157948.1"/>
</dbReference>
<gene>
    <name evidence="2" type="ORF">ABNK63_10230</name>
</gene>
<protein>
    <submittedName>
        <fullName evidence="2">HD-GYP domain-containing protein</fullName>
    </submittedName>
</protein>
<dbReference type="Pfam" id="PF11871">
    <property type="entry name" value="DUF3391"/>
    <property type="match status" value="1"/>
</dbReference>
<name>A0AAU7QHA7_9GAMM</name>
<feature type="domain" description="HD-GYP" evidence="1">
    <location>
        <begin position="130"/>
        <end position="326"/>
    </location>
</feature>
<dbReference type="SUPFAM" id="SSF109604">
    <property type="entry name" value="HD-domain/PDEase-like"/>
    <property type="match status" value="1"/>
</dbReference>
<reference evidence="2" key="1">
    <citation type="submission" date="2024-06" db="EMBL/GenBank/DDBJ databases">
        <authorList>
            <person name="Sun Y."/>
        </authorList>
    </citation>
    <scope>NUCLEOTIDE SEQUENCE</scope>
    <source>
        <strain evidence="2">IGA1.0</strain>
    </source>
</reference>
<dbReference type="Pfam" id="PF13487">
    <property type="entry name" value="HD_5"/>
    <property type="match status" value="1"/>
</dbReference>
<accession>A0AAU7QHA7</accession>
<evidence type="ECO:0000259" key="1">
    <source>
        <dbReference type="PROSITE" id="PS51832"/>
    </source>
</evidence>
<dbReference type="PANTHER" id="PTHR43155:SF2">
    <property type="entry name" value="CYCLIC DI-GMP PHOSPHODIESTERASE PA4108"/>
    <property type="match status" value="1"/>
</dbReference>
<sequence length="395" mass="43573">MDVHALRLGMYVCRLDRPWEETSFPLQGVGLASPEDLAAVRAVCEYVYVDLRRQVPIAPRPALTRTSLSGTRFKDTVQYADRIPVEEEAPRAHAALDNAGEMVDRIYEDIASGRELSVERVEQAVRPLVASVLRSADAFFLVEGLRRHDNYSYSHSIGCSALAAAFGRHMGFAEETILSLAAGGLLMDVGKTRVPENLLRYPGSLSPAEVDVVRSHVAAGLAIVSESDITDQDVLDILRSHHERHDGSGYPDGLAGNMIPITGRMLGIIDTYDAMISPRPYRPAISRHHALRQIYATRNTLFQAEMIERFQVCLGVYPTGSLVELSTGEVAVVMAQNQVRRLRPKVVVLTRPNKQPLEDFRQVDLMLQDQGAAVDIVRSLVAGDYGIDAADLFLK</sequence>
<dbReference type="PANTHER" id="PTHR43155">
    <property type="entry name" value="CYCLIC DI-GMP PHOSPHODIESTERASE PA4108-RELATED"/>
    <property type="match status" value="1"/>
</dbReference>
<evidence type="ECO:0000313" key="2">
    <source>
        <dbReference type="EMBL" id="XBS88782.1"/>
    </source>
</evidence>
<organism evidence="2">
    <name type="scientific">Rhodanobacter sp. IGA1.0</name>
    <dbReference type="NCBI Taxonomy" id="3158582"/>
    <lineage>
        <taxon>Bacteria</taxon>
        <taxon>Pseudomonadati</taxon>
        <taxon>Pseudomonadota</taxon>
        <taxon>Gammaproteobacteria</taxon>
        <taxon>Lysobacterales</taxon>
        <taxon>Rhodanobacteraceae</taxon>
        <taxon>Rhodanobacter</taxon>
    </lineage>
</organism>
<dbReference type="InterPro" id="IPR021812">
    <property type="entry name" value="DUF3391"/>
</dbReference>
<proteinExistence type="predicted"/>
<dbReference type="PROSITE" id="PS51832">
    <property type="entry name" value="HD_GYP"/>
    <property type="match status" value="1"/>
</dbReference>
<dbReference type="InterPro" id="IPR037522">
    <property type="entry name" value="HD_GYP_dom"/>
</dbReference>
<dbReference type="InterPro" id="IPR003607">
    <property type="entry name" value="HD/PDEase_dom"/>
</dbReference>
<dbReference type="AlphaFoldDB" id="A0AAU7QHA7"/>
<dbReference type="Gene3D" id="1.10.3210.10">
    <property type="entry name" value="Hypothetical protein af1432"/>
    <property type="match status" value="1"/>
</dbReference>